<dbReference type="EMBL" id="MH790559">
    <property type="protein sequence ID" value="QBH76445.1"/>
    <property type="molecule type" value="Genomic_DNA"/>
</dbReference>
<feature type="region of interest" description="Disordered" evidence="1">
    <location>
        <begin position="1"/>
        <end position="32"/>
    </location>
</feature>
<evidence type="ECO:0000256" key="1">
    <source>
        <dbReference type="SAM" id="MobiDB-lite"/>
    </source>
</evidence>
<evidence type="ECO:0000313" key="4">
    <source>
        <dbReference type="EMBL" id="QBH76025.1"/>
    </source>
</evidence>
<dbReference type="EMBL" id="MH790569">
    <property type="protein sequence ID" value="QBH77307.1"/>
    <property type="molecule type" value="Genomic_DNA"/>
</dbReference>
<evidence type="ECO:0000313" key="8">
    <source>
        <dbReference type="EMBL" id="QBH76631.1"/>
    </source>
</evidence>
<evidence type="ECO:0000313" key="3">
    <source>
        <dbReference type="EMBL" id="QBH75773.1"/>
    </source>
</evidence>
<evidence type="ECO:0000313" key="5">
    <source>
        <dbReference type="EMBL" id="QBH76274.1"/>
    </source>
</evidence>
<dbReference type="EMBL" id="MH790635">
    <property type="protein sequence ID" value="QBH82957.1"/>
    <property type="molecule type" value="Genomic_DNA"/>
</dbReference>
<dbReference type="EMBL" id="MH790568">
    <property type="protein sequence ID" value="QBH77215.1"/>
    <property type="molecule type" value="Genomic_DNA"/>
</dbReference>
<dbReference type="EMBL" id="MH790621">
    <property type="protein sequence ID" value="QBH81688.1"/>
    <property type="molecule type" value="Genomic_DNA"/>
</dbReference>
<evidence type="ECO:0000313" key="34">
    <source>
        <dbReference type="EMBL" id="QBH85617.1"/>
    </source>
</evidence>
<dbReference type="EMBL" id="MH790557">
    <property type="protein sequence ID" value="QBH76274.1"/>
    <property type="molecule type" value="Genomic_DNA"/>
</dbReference>
<evidence type="ECO:0000313" key="29">
    <source>
        <dbReference type="EMBL" id="QBH83320.1"/>
    </source>
</evidence>
<dbReference type="EMBL" id="MH790639">
    <property type="protein sequence ID" value="QBH83320.1"/>
    <property type="molecule type" value="Genomic_DNA"/>
</dbReference>
<evidence type="ECO:0000313" key="6">
    <source>
        <dbReference type="EMBL" id="QBH76445.1"/>
    </source>
</evidence>
<evidence type="ECO:0000313" key="26">
    <source>
        <dbReference type="EMBL" id="QBH82621.1"/>
    </source>
</evidence>
<dbReference type="EMBL" id="MH790593">
    <property type="protein sequence ID" value="QBH79312.1"/>
    <property type="molecule type" value="Genomic_DNA"/>
</dbReference>
<evidence type="ECO:0000313" key="30">
    <source>
        <dbReference type="EMBL" id="QBH83418.1"/>
    </source>
</evidence>
<dbReference type="EMBL" id="MH790555">
    <property type="protein sequence ID" value="QBH76025.1"/>
    <property type="molecule type" value="Genomic_DNA"/>
</dbReference>
<dbReference type="EMBL" id="MH790653">
    <property type="protein sequence ID" value="QBH84548.1"/>
    <property type="molecule type" value="Genomic_DNA"/>
</dbReference>
<dbReference type="EMBL" id="MH790601">
    <property type="protein sequence ID" value="QBH79928.1"/>
    <property type="molecule type" value="Genomic_DNA"/>
</dbReference>
<dbReference type="EMBL" id="MH790604">
    <property type="protein sequence ID" value="QBH80250.1"/>
    <property type="molecule type" value="Genomic_DNA"/>
</dbReference>
<evidence type="ECO:0000313" key="27">
    <source>
        <dbReference type="EMBL" id="QBH82957.1"/>
    </source>
</evidence>
<dbReference type="EMBL" id="MH790550">
    <property type="protein sequence ID" value="QBH75599.1"/>
    <property type="molecule type" value="Genomic_DNA"/>
</dbReference>
<dbReference type="EMBL" id="MH790627">
    <property type="protein sequence ID" value="QBH82207.1"/>
    <property type="molecule type" value="Genomic_DNA"/>
</dbReference>
<evidence type="ECO:0000313" key="7">
    <source>
        <dbReference type="EMBL" id="QBH76544.1"/>
    </source>
</evidence>
<evidence type="ECO:0000313" key="22">
    <source>
        <dbReference type="EMBL" id="QBH81518.1"/>
    </source>
</evidence>
<dbReference type="EMBL" id="MH790615">
    <property type="protein sequence ID" value="QBH81176.1"/>
    <property type="molecule type" value="Genomic_DNA"/>
</dbReference>
<evidence type="ECO:0000313" key="15">
    <source>
        <dbReference type="EMBL" id="QBH79654.1"/>
    </source>
</evidence>
<name>A0A481TJ81_HHV2</name>
<evidence type="ECO:0000313" key="35">
    <source>
        <dbReference type="EMBL" id="QBH85963.1"/>
    </source>
</evidence>
<dbReference type="EMBL" id="MH790552">
    <property type="protein sequence ID" value="QBH75773.1"/>
    <property type="molecule type" value="Genomic_DNA"/>
</dbReference>
<dbReference type="EMBL" id="MH790576">
    <property type="protein sequence ID" value="QBH77799.1"/>
    <property type="molecule type" value="Genomic_DNA"/>
</dbReference>
<evidence type="ECO:0000313" key="19">
    <source>
        <dbReference type="EMBL" id="QBH80250.1"/>
    </source>
</evidence>
<dbReference type="EMBL" id="MH790619">
    <property type="protein sequence ID" value="QBH81518.1"/>
    <property type="molecule type" value="Genomic_DNA"/>
</dbReference>
<evidence type="ECO:0000313" key="12">
    <source>
        <dbReference type="EMBL" id="QBH78522.1"/>
    </source>
</evidence>
<proteinExistence type="predicted"/>
<evidence type="ECO:0000313" key="33">
    <source>
        <dbReference type="EMBL" id="QBH84548.1"/>
    </source>
</evidence>
<evidence type="ECO:0000313" key="2">
    <source>
        <dbReference type="EMBL" id="QBH75599.1"/>
    </source>
</evidence>
<evidence type="ECO:0000313" key="31">
    <source>
        <dbReference type="EMBL" id="QBH83799.1"/>
    </source>
</evidence>
<dbReference type="EMBL" id="MH790650">
    <property type="protein sequence ID" value="QBH84281.1"/>
    <property type="molecule type" value="Genomic_DNA"/>
</dbReference>
<evidence type="ECO:0000313" key="20">
    <source>
        <dbReference type="EMBL" id="QBH81176.1"/>
    </source>
</evidence>
<evidence type="ECO:0000313" key="28">
    <source>
        <dbReference type="EMBL" id="QBH83147.1"/>
    </source>
</evidence>
<organismHost>
    <name type="scientific">Homo sapiens</name>
    <name type="common">Human</name>
    <dbReference type="NCBI Taxonomy" id="9606"/>
</organismHost>
<evidence type="ECO:0000313" key="23">
    <source>
        <dbReference type="EMBL" id="QBH81688.1"/>
    </source>
</evidence>
<accession>A0A481TJ81</accession>
<dbReference type="EMBL" id="MH790664">
    <property type="protein sequence ID" value="QBH85617.1"/>
    <property type="molecule type" value="Genomic_DNA"/>
</dbReference>
<evidence type="ECO:0000313" key="25">
    <source>
        <dbReference type="EMBL" id="QBH82207.1"/>
    </source>
</evidence>
<dbReference type="EMBL" id="MH790637">
    <property type="protein sequence ID" value="QBH83147.1"/>
    <property type="molecule type" value="Genomic_DNA"/>
</dbReference>
<evidence type="ECO:0000313" key="18">
    <source>
        <dbReference type="EMBL" id="QBH80143.1"/>
    </source>
</evidence>
<evidence type="ECO:0000313" key="32">
    <source>
        <dbReference type="EMBL" id="QBH84281.1"/>
    </source>
</evidence>
<dbReference type="EMBL" id="MH790644">
    <property type="protein sequence ID" value="QBH83799.1"/>
    <property type="molecule type" value="Genomic_DNA"/>
</dbReference>
<dbReference type="EMBL" id="MH790618">
    <property type="protein sequence ID" value="QBH81424.1"/>
    <property type="molecule type" value="Genomic_DNA"/>
</dbReference>
<sequence>MALACRSASSAMRVASGDSPPPSTYGAGPVAGTKAASLSSCCASAASRASKRCSSASPELRRACWSLMPWMLRASSSRGLRSMSPWVAASVRTESQAARSSGASRVWPRWSRSRSRMAWGLVARGGGGGSAAR</sequence>
<evidence type="ECO:0000313" key="24">
    <source>
        <dbReference type="EMBL" id="QBH82113.1"/>
    </source>
</evidence>
<evidence type="ECO:0000313" key="13">
    <source>
        <dbReference type="EMBL" id="QBH79046.1"/>
    </source>
</evidence>
<dbReference type="EMBL" id="MH790560">
    <property type="protein sequence ID" value="QBH76544.1"/>
    <property type="molecule type" value="Genomic_DNA"/>
</dbReference>
<evidence type="ECO:0000313" key="17">
    <source>
        <dbReference type="EMBL" id="QBH79928.1"/>
    </source>
</evidence>
<evidence type="ECO:0000313" key="10">
    <source>
        <dbReference type="EMBL" id="QBH77307.1"/>
    </source>
</evidence>
<dbReference type="EMBL" id="MH790600">
    <property type="protein sequence ID" value="QBH79832.1"/>
    <property type="molecule type" value="Genomic_DNA"/>
</dbReference>
<dbReference type="EMBL" id="MH790640">
    <property type="protein sequence ID" value="QBH83418.1"/>
    <property type="molecule type" value="Genomic_DNA"/>
</dbReference>
<dbReference type="EMBL" id="MH790632">
    <property type="protein sequence ID" value="QBH82621.1"/>
    <property type="molecule type" value="Genomic_DNA"/>
</dbReference>
<dbReference type="EMBL" id="MH790668">
    <property type="protein sequence ID" value="QBH85963.1"/>
    <property type="molecule type" value="Genomic_DNA"/>
</dbReference>
<dbReference type="EMBL" id="MH790584">
    <property type="protein sequence ID" value="QBH78522.1"/>
    <property type="molecule type" value="Genomic_DNA"/>
</dbReference>
<protein>
    <submittedName>
        <fullName evidence="20">Uncharacterized protein</fullName>
    </submittedName>
</protein>
<dbReference type="EMBL" id="MH790598">
    <property type="protein sequence ID" value="QBH79654.1"/>
    <property type="molecule type" value="Genomic_DNA"/>
</dbReference>
<evidence type="ECO:0000313" key="14">
    <source>
        <dbReference type="EMBL" id="QBH79312.1"/>
    </source>
</evidence>
<reference evidence="20" key="1">
    <citation type="submission" date="2018-08" db="EMBL/GenBank/DDBJ databases">
        <title>HSV2 whole genome sequences from clinical isolates.</title>
        <authorList>
            <person name="Roychoudhury P."/>
            <person name="Greninger A.L."/>
            <person name="Jerome K.R."/>
            <person name="Johnston C."/>
            <person name="Wald A."/>
            <person name="Xie H."/>
        </authorList>
    </citation>
    <scope>NUCLEOTIDE SEQUENCE</scope>
    <source>
        <strain evidence="34">1995-57888</strain>
        <strain evidence="23">1998-5748</strain>
        <strain evidence="8">2003-27026_S510_L001</strain>
        <strain evidence="16">2004-16150_S558_L001</strain>
        <strain evidence="22">2004-242_S534_L001</strain>
        <strain evidence="4">2004-41447</strain>
        <strain evidence="20">2004-43128_S6_L001</strain>
        <strain evidence="33">2004-51444SWAB</strain>
        <strain evidence="24">2005-51213</strain>
        <strain evidence="25">2006-11821_S126_L001</strain>
        <strain evidence="18">2006-13869CAM</strain>
        <strain evidence="30">2006-14474CAM</strain>
        <strain evidence="13">2006-15771CAM</strain>
        <strain evidence="11">2006-15840CAM</strain>
        <strain evidence="14">2006-18003CAM</strain>
        <strain evidence="35">2007-15346</strain>
        <strain evidence="15">2008-4122_S535_L001</strain>
        <strain evidence="7">2008-7628_S559_L001</strain>
        <strain evidence="31">2009-11820_S31_L001</strain>
        <strain evidence="26">2009-24855_S55_L001</strain>
        <strain evidence="10">2010-1114_S127_L001</strain>
        <strain evidence="27">2010-8179</strain>
        <strain evidence="21">2011-21768</strain>
        <strain evidence="5">2011-28591</strain>
        <strain evidence="2">2011-31810</strain>
        <strain evidence="32">2011-6227_S488_L001</strain>
        <strain evidence="12">2012-10336</strain>
        <strain evidence="29">2012-33841_S8_L001</strain>
        <strain evidence="9">2012-4759</strain>
        <strain evidence="28">2012-5447</strain>
        <strain evidence="6">2012-5456</strain>
        <strain evidence="3">2013-35042_S56_L001</strain>
        <strain evidence="17">2013-37246_S80_L001</strain>
        <strain evidence="19">2014-13047</strain>
    </source>
</reference>
<dbReference type="EMBL" id="MH790603">
    <property type="protein sequence ID" value="QBH80143.1"/>
    <property type="molecule type" value="Genomic_DNA"/>
</dbReference>
<evidence type="ECO:0000313" key="21">
    <source>
        <dbReference type="EMBL" id="QBH81424.1"/>
    </source>
</evidence>
<evidence type="ECO:0000313" key="9">
    <source>
        <dbReference type="EMBL" id="QBH77215.1"/>
    </source>
</evidence>
<dbReference type="EMBL" id="MH790561">
    <property type="protein sequence ID" value="QBH76631.1"/>
    <property type="molecule type" value="Genomic_DNA"/>
</dbReference>
<evidence type="ECO:0000313" key="16">
    <source>
        <dbReference type="EMBL" id="QBH79832.1"/>
    </source>
</evidence>
<organism evidence="20">
    <name type="scientific">Human herpesvirus 2</name>
    <name type="common">HHV-2</name>
    <name type="synonym">Human herpes simplex virus 2</name>
    <dbReference type="NCBI Taxonomy" id="10310"/>
    <lineage>
        <taxon>Viruses</taxon>
        <taxon>Duplodnaviria</taxon>
        <taxon>Heunggongvirae</taxon>
        <taxon>Peploviricota</taxon>
        <taxon>Herviviricetes</taxon>
        <taxon>Herpesvirales</taxon>
        <taxon>Orthoherpesviridae</taxon>
        <taxon>Alphaherpesvirinae</taxon>
        <taxon>Simplexvirus</taxon>
        <taxon>Simplexvirus humanalpha2</taxon>
    </lineage>
</organism>
<evidence type="ECO:0000313" key="11">
    <source>
        <dbReference type="EMBL" id="QBH77799.1"/>
    </source>
</evidence>
<dbReference type="EMBL" id="MH790626">
    <property type="protein sequence ID" value="QBH82113.1"/>
    <property type="molecule type" value="Genomic_DNA"/>
</dbReference>
<dbReference type="EMBL" id="MH790590">
    <property type="protein sequence ID" value="QBH79046.1"/>
    <property type="molecule type" value="Genomic_DNA"/>
</dbReference>